<protein>
    <recommendedName>
        <fullName evidence="2">FHA domain-containing protein</fullName>
    </recommendedName>
</protein>
<evidence type="ECO:0000313" key="3">
    <source>
        <dbReference type="EMBL" id="GAP64709.1"/>
    </source>
</evidence>
<keyword evidence="4" id="KW-1185">Reference proteome</keyword>
<dbReference type="SMART" id="SM00240">
    <property type="entry name" value="FHA"/>
    <property type="match status" value="1"/>
</dbReference>
<dbReference type="InterPro" id="IPR050923">
    <property type="entry name" value="Cell_Proc_Reg/RNA_Proc"/>
</dbReference>
<dbReference type="EMBL" id="BBZA01000308">
    <property type="protein sequence ID" value="GAP64709.1"/>
    <property type="molecule type" value="Genomic_DNA"/>
</dbReference>
<name>A0A0M8KC45_9CHLR</name>
<feature type="domain" description="FHA" evidence="2">
    <location>
        <begin position="102"/>
        <end position="155"/>
    </location>
</feature>
<reference evidence="3 4" key="1">
    <citation type="journal article" date="2015" name="Genome Announc.">
        <title>Draft Genome Sequence of a Heterotrophic Facultative Anaerobic Thermophilic Bacterium, Ardenticatena maritima Strain 110ST.</title>
        <authorList>
            <person name="Kawaichi S."/>
            <person name="Yoshida T."/>
            <person name="Sako Y."/>
            <person name="Nakamura R."/>
        </authorList>
    </citation>
    <scope>NUCLEOTIDE SEQUENCE [LARGE SCALE GENOMIC DNA]</scope>
    <source>
        <strain evidence="3 4">110S</strain>
    </source>
</reference>
<comment type="caution">
    <text evidence="3">The sequence shown here is derived from an EMBL/GenBank/DDBJ whole genome shotgun (WGS) entry which is preliminary data.</text>
</comment>
<dbReference type="Proteomes" id="UP000037784">
    <property type="component" value="Unassembled WGS sequence"/>
</dbReference>
<accession>A0A0M8KC45</accession>
<dbReference type="Pfam" id="PF00498">
    <property type="entry name" value="FHA"/>
    <property type="match status" value="1"/>
</dbReference>
<dbReference type="InterPro" id="IPR008984">
    <property type="entry name" value="SMAD_FHA_dom_sf"/>
</dbReference>
<evidence type="ECO:0000313" key="4">
    <source>
        <dbReference type="Proteomes" id="UP000037784"/>
    </source>
</evidence>
<dbReference type="OrthoDB" id="151099at2"/>
<dbReference type="SUPFAM" id="SSF49879">
    <property type="entry name" value="SMAD/FHA domain"/>
    <property type="match status" value="1"/>
</dbReference>
<dbReference type="CDD" id="cd00060">
    <property type="entry name" value="FHA"/>
    <property type="match status" value="1"/>
</dbReference>
<organism evidence="3 4">
    <name type="scientific">Ardenticatena maritima</name>
    <dbReference type="NCBI Taxonomy" id="872965"/>
    <lineage>
        <taxon>Bacteria</taxon>
        <taxon>Bacillati</taxon>
        <taxon>Chloroflexota</taxon>
        <taxon>Ardenticatenia</taxon>
        <taxon>Ardenticatenales</taxon>
        <taxon>Ardenticatenaceae</taxon>
        <taxon>Ardenticatena</taxon>
    </lineage>
</organism>
<keyword evidence="1" id="KW-1133">Transmembrane helix</keyword>
<feature type="transmembrane region" description="Helical" evidence="1">
    <location>
        <begin position="6"/>
        <end position="26"/>
    </location>
</feature>
<dbReference type="InParanoid" id="A0A0M8KC45"/>
<proteinExistence type="predicted"/>
<keyword evidence="1" id="KW-0472">Membrane</keyword>
<sequence>MGEIDYLLVFISAAIGFLFGVLVMWYTRPGDEAPASWETTDQQAIPISSLMTAPNEVIGRASSVPSRQDQATGQRSAPVGVLNAIRGPLRGQTFLIRPGTTLTIGRADDADIVIREEGVSRLHAHITHRNDPTSPHEFTIIDYSTNGTFLNGKRINAVASLQDEDIIRIGSSEFQFRRVRRAIHSRPRAAF</sequence>
<dbReference type="AlphaFoldDB" id="A0A0M8KC45"/>
<dbReference type="STRING" id="872965.SE16_01720"/>
<dbReference type="InterPro" id="IPR000253">
    <property type="entry name" value="FHA_dom"/>
</dbReference>
<keyword evidence="1" id="KW-0812">Transmembrane</keyword>
<evidence type="ECO:0000256" key="1">
    <source>
        <dbReference type="SAM" id="Phobius"/>
    </source>
</evidence>
<evidence type="ECO:0000259" key="2">
    <source>
        <dbReference type="PROSITE" id="PS50006"/>
    </source>
</evidence>
<dbReference type="RefSeq" id="WP_054494448.1">
    <property type="nucleotide sequence ID" value="NZ_BBZA01000308.1"/>
</dbReference>
<reference evidence="4" key="2">
    <citation type="submission" date="2015-08" db="EMBL/GenBank/DDBJ databases">
        <title>Draft Genome Sequence of a Heterotrophic Facultative Anaerobic Bacterium Ardenticatena maritima Strain 110S.</title>
        <authorList>
            <person name="Kawaichi S."/>
            <person name="Yoshida T."/>
            <person name="Sako Y."/>
            <person name="Nakamura R."/>
        </authorList>
    </citation>
    <scope>NUCLEOTIDE SEQUENCE [LARGE SCALE GENOMIC DNA]</scope>
    <source>
        <strain evidence="4">110S</strain>
    </source>
</reference>
<dbReference type="PANTHER" id="PTHR23308">
    <property type="entry name" value="NUCLEAR INHIBITOR OF PROTEIN PHOSPHATASE-1"/>
    <property type="match status" value="1"/>
</dbReference>
<dbReference type="Gene3D" id="2.60.200.20">
    <property type="match status" value="1"/>
</dbReference>
<dbReference type="PROSITE" id="PS50006">
    <property type="entry name" value="FHA_DOMAIN"/>
    <property type="match status" value="1"/>
</dbReference>
<gene>
    <name evidence="3" type="ORF">ARMA_3132</name>
</gene>